<dbReference type="GO" id="GO:0008379">
    <property type="term" value="F:thioredoxin peroxidase activity"/>
    <property type="evidence" value="ECO:0007669"/>
    <property type="project" value="TreeGrafter"/>
</dbReference>
<dbReference type="CDD" id="cd03017">
    <property type="entry name" value="PRX_BCP"/>
    <property type="match status" value="1"/>
</dbReference>
<organism evidence="16 17">
    <name type="scientific">Methylobacterium dankookense</name>
    <dbReference type="NCBI Taxonomy" id="560405"/>
    <lineage>
        <taxon>Bacteria</taxon>
        <taxon>Pseudomonadati</taxon>
        <taxon>Pseudomonadota</taxon>
        <taxon>Alphaproteobacteria</taxon>
        <taxon>Hyphomicrobiales</taxon>
        <taxon>Methylobacteriaceae</taxon>
        <taxon>Methylobacterium</taxon>
    </lineage>
</organism>
<sequence>MSLEIGNPAPDFTLSGSGGTTIALAEMRGHKVVLYFYPKDDTSGCTLEAQGFNGLLPDFAAADTRVIGLSPDPVKSHDKFCGNYGLQFPLASDESKTVLQAYGVWVEKSMYGRKYMGVERTTVLVDREGRIARVWPKVKVPGHAEEVLEAARALA</sequence>
<dbReference type="AlphaFoldDB" id="A0A564FYY7"/>
<keyword evidence="4 16" id="KW-0575">Peroxidase</keyword>
<accession>A0A564FYY7</accession>
<evidence type="ECO:0000256" key="13">
    <source>
        <dbReference type="PIRSR" id="PIRSR000239-1"/>
    </source>
</evidence>
<comment type="function">
    <text evidence="1">Thiol-specific peroxidase that catalyzes the reduction of hydrogen peroxide and organic hydroperoxides to water and alcohols, respectively. Plays a role in cell protection against oxidative stress by detoxifying peroxides and as sensor of hydrogen peroxide-mediated signaling events.</text>
</comment>
<dbReference type="PANTHER" id="PTHR42801">
    <property type="entry name" value="THIOREDOXIN-DEPENDENT PEROXIDE REDUCTASE"/>
    <property type="match status" value="1"/>
</dbReference>
<evidence type="ECO:0000256" key="10">
    <source>
        <dbReference type="ARBA" id="ARBA00038489"/>
    </source>
</evidence>
<dbReference type="PANTHER" id="PTHR42801:SF4">
    <property type="entry name" value="AHPC_TSA FAMILY PROTEIN"/>
    <property type="match status" value="1"/>
</dbReference>
<evidence type="ECO:0000313" key="15">
    <source>
        <dbReference type="EMBL" id="GJD58323.1"/>
    </source>
</evidence>
<dbReference type="EMBL" id="CABFVH010000019">
    <property type="protein sequence ID" value="VUF13399.1"/>
    <property type="molecule type" value="Genomic_DNA"/>
</dbReference>
<dbReference type="InterPro" id="IPR036249">
    <property type="entry name" value="Thioredoxin-like_sf"/>
</dbReference>
<dbReference type="InterPro" id="IPR024706">
    <property type="entry name" value="Peroxiredoxin_AhpC-typ"/>
</dbReference>
<evidence type="ECO:0000256" key="3">
    <source>
        <dbReference type="ARBA" id="ARBA00013017"/>
    </source>
</evidence>
<evidence type="ECO:0000259" key="14">
    <source>
        <dbReference type="PROSITE" id="PS51352"/>
    </source>
</evidence>
<keyword evidence="6 16" id="KW-0560">Oxidoreductase</keyword>
<dbReference type="Proteomes" id="UP000401717">
    <property type="component" value="Unassembled WGS sequence"/>
</dbReference>
<dbReference type="InterPro" id="IPR013766">
    <property type="entry name" value="Thioredoxin_domain"/>
</dbReference>
<dbReference type="FunFam" id="3.40.30.10:FF:000007">
    <property type="entry name" value="Thioredoxin-dependent thiol peroxidase"/>
    <property type="match status" value="1"/>
</dbReference>
<keyword evidence="5" id="KW-0049">Antioxidant</keyword>
<evidence type="ECO:0000256" key="2">
    <source>
        <dbReference type="ARBA" id="ARBA00011245"/>
    </source>
</evidence>
<dbReference type="EMBL" id="BPQI01000142">
    <property type="protein sequence ID" value="GJD58323.1"/>
    <property type="molecule type" value="Genomic_DNA"/>
</dbReference>
<comment type="similarity">
    <text evidence="10">Belongs to the peroxiredoxin family. BCP/PrxQ subfamily.</text>
</comment>
<evidence type="ECO:0000256" key="9">
    <source>
        <dbReference type="ARBA" id="ARBA00032824"/>
    </source>
</evidence>
<gene>
    <name evidence="16" type="primary">bcp</name>
    <name evidence="15" type="ORF">IFDJLNFL_4242</name>
    <name evidence="16" type="ORF">MTDSW087_03102</name>
</gene>
<evidence type="ECO:0000256" key="4">
    <source>
        <dbReference type="ARBA" id="ARBA00022559"/>
    </source>
</evidence>
<dbReference type="Gene3D" id="3.40.30.10">
    <property type="entry name" value="Glutaredoxin"/>
    <property type="match status" value="1"/>
</dbReference>
<evidence type="ECO:0000256" key="8">
    <source>
        <dbReference type="ARBA" id="ARBA00023284"/>
    </source>
</evidence>
<dbReference type="GO" id="GO:0034599">
    <property type="term" value="P:cellular response to oxidative stress"/>
    <property type="evidence" value="ECO:0007669"/>
    <property type="project" value="TreeGrafter"/>
</dbReference>
<keyword evidence="7" id="KW-1015">Disulfide bond</keyword>
<evidence type="ECO:0000256" key="7">
    <source>
        <dbReference type="ARBA" id="ARBA00023157"/>
    </source>
</evidence>
<dbReference type="InterPro" id="IPR050924">
    <property type="entry name" value="Peroxiredoxin_BCP/PrxQ"/>
</dbReference>
<reference evidence="16 17" key="1">
    <citation type="submission" date="2019-06" db="EMBL/GenBank/DDBJ databases">
        <authorList>
            <person name="Rodrigo-Torres L."/>
            <person name="Arahal R. D."/>
            <person name="Lucena T."/>
        </authorList>
    </citation>
    <scope>NUCLEOTIDE SEQUENCE [LARGE SCALE GENOMIC DNA]</scope>
    <source>
        <strain evidence="16 17">SW08-7</strain>
    </source>
</reference>
<reference evidence="15" key="2">
    <citation type="journal article" date="2021" name="Front. Microbiol.">
        <title>Comprehensive Comparative Genomics and Phenotyping of Methylobacterium Species.</title>
        <authorList>
            <person name="Alessa O."/>
            <person name="Ogura Y."/>
            <person name="Fujitani Y."/>
            <person name="Takami H."/>
            <person name="Hayashi T."/>
            <person name="Sahin N."/>
            <person name="Tani A."/>
        </authorList>
    </citation>
    <scope>NUCLEOTIDE SEQUENCE</scope>
    <source>
        <strain evidence="15">DSM 22415</strain>
    </source>
</reference>
<comment type="subunit">
    <text evidence="2">Monomer.</text>
</comment>
<evidence type="ECO:0000256" key="11">
    <source>
        <dbReference type="ARBA" id="ARBA00042639"/>
    </source>
</evidence>
<evidence type="ECO:0000256" key="5">
    <source>
        <dbReference type="ARBA" id="ARBA00022862"/>
    </source>
</evidence>
<dbReference type="GO" id="GO:0005737">
    <property type="term" value="C:cytoplasm"/>
    <property type="evidence" value="ECO:0007669"/>
    <property type="project" value="TreeGrafter"/>
</dbReference>
<feature type="active site" description="Cysteine sulfenic acid (-SOH) intermediate; for peroxidase activity" evidence="13">
    <location>
        <position position="45"/>
    </location>
</feature>
<dbReference type="PROSITE" id="PS51352">
    <property type="entry name" value="THIOREDOXIN_2"/>
    <property type="match status" value="1"/>
</dbReference>
<keyword evidence="8" id="KW-0676">Redox-active center</keyword>
<comment type="catalytic activity">
    <reaction evidence="12">
        <text>a hydroperoxide + [thioredoxin]-dithiol = an alcohol + [thioredoxin]-disulfide + H2O</text>
        <dbReference type="Rhea" id="RHEA:62620"/>
        <dbReference type="Rhea" id="RHEA-COMP:10698"/>
        <dbReference type="Rhea" id="RHEA-COMP:10700"/>
        <dbReference type="ChEBI" id="CHEBI:15377"/>
        <dbReference type="ChEBI" id="CHEBI:29950"/>
        <dbReference type="ChEBI" id="CHEBI:30879"/>
        <dbReference type="ChEBI" id="CHEBI:35924"/>
        <dbReference type="ChEBI" id="CHEBI:50058"/>
        <dbReference type="EC" id="1.11.1.24"/>
    </reaction>
</comment>
<keyword evidence="18" id="KW-1185">Reference proteome</keyword>
<dbReference type="EC" id="1.11.1.24" evidence="3"/>
<evidence type="ECO:0000256" key="1">
    <source>
        <dbReference type="ARBA" id="ARBA00003330"/>
    </source>
</evidence>
<evidence type="ECO:0000313" key="16">
    <source>
        <dbReference type="EMBL" id="VUF13399.1"/>
    </source>
</evidence>
<dbReference type="OrthoDB" id="9812811at2"/>
<dbReference type="Pfam" id="PF00578">
    <property type="entry name" value="AhpC-TSA"/>
    <property type="match status" value="1"/>
</dbReference>
<protein>
    <recommendedName>
        <fullName evidence="3">thioredoxin-dependent peroxiredoxin</fullName>
        <ecNumber evidence="3">1.11.1.24</ecNumber>
    </recommendedName>
    <alternativeName>
        <fullName evidence="9">Thioredoxin peroxidase</fullName>
    </alternativeName>
    <alternativeName>
        <fullName evidence="11">Thioredoxin-dependent peroxiredoxin Bcp</fullName>
    </alternativeName>
</protein>
<evidence type="ECO:0000256" key="12">
    <source>
        <dbReference type="ARBA" id="ARBA00049091"/>
    </source>
</evidence>
<proteinExistence type="inferred from homology"/>
<dbReference type="RefSeq" id="WP_144765388.1">
    <property type="nucleotide sequence ID" value="NZ_BPQI01000142.1"/>
</dbReference>
<reference evidence="15" key="3">
    <citation type="submission" date="2021-08" db="EMBL/GenBank/DDBJ databases">
        <authorList>
            <person name="Tani A."/>
            <person name="Ola A."/>
            <person name="Ogura Y."/>
            <person name="Katsura K."/>
            <person name="Hayashi T."/>
        </authorList>
    </citation>
    <scope>NUCLEOTIDE SEQUENCE</scope>
    <source>
        <strain evidence="15">DSM 22415</strain>
    </source>
</reference>
<evidence type="ECO:0000313" key="17">
    <source>
        <dbReference type="Proteomes" id="UP000401717"/>
    </source>
</evidence>
<dbReference type="Proteomes" id="UP001055303">
    <property type="component" value="Unassembled WGS sequence"/>
</dbReference>
<dbReference type="PIRSF" id="PIRSF000239">
    <property type="entry name" value="AHPC"/>
    <property type="match status" value="1"/>
</dbReference>
<dbReference type="InterPro" id="IPR000866">
    <property type="entry name" value="AhpC/TSA"/>
</dbReference>
<name>A0A564FYY7_9HYPH</name>
<evidence type="ECO:0000313" key="18">
    <source>
        <dbReference type="Proteomes" id="UP001055303"/>
    </source>
</evidence>
<dbReference type="SUPFAM" id="SSF52833">
    <property type="entry name" value="Thioredoxin-like"/>
    <property type="match status" value="1"/>
</dbReference>
<feature type="domain" description="Thioredoxin" evidence="14">
    <location>
        <begin position="3"/>
        <end position="155"/>
    </location>
</feature>
<dbReference type="GO" id="GO:0045454">
    <property type="term" value="P:cell redox homeostasis"/>
    <property type="evidence" value="ECO:0007669"/>
    <property type="project" value="TreeGrafter"/>
</dbReference>
<evidence type="ECO:0000256" key="6">
    <source>
        <dbReference type="ARBA" id="ARBA00023002"/>
    </source>
</evidence>